<evidence type="ECO:0000313" key="1">
    <source>
        <dbReference type="EMBL" id="PSR21766.1"/>
    </source>
</evidence>
<comment type="caution">
    <text evidence="1">The sequence shown here is derived from an EMBL/GenBank/DDBJ whole genome shotgun (WGS) entry which is preliminary data.</text>
</comment>
<dbReference type="AlphaFoldDB" id="A0A2T2WHR6"/>
<sequence length="100" mass="11218">MVADRLGFSNLKPVVLGNAGNLLVHLSPFPIVARVAKLFPGDDSLFWRDVWEFEIKVARHLMAYGIPVVPYSCLVPPGPYPVGDTWMTLWEYVEPAPIPR</sequence>
<evidence type="ECO:0008006" key="3">
    <source>
        <dbReference type="Google" id="ProtNLM"/>
    </source>
</evidence>
<dbReference type="Proteomes" id="UP000242699">
    <property type="component" value="Unassembled WGS sequence"/>
</dbReference>
<accession>A0A2T2WHR6</accession>
<proteinExistence type="predicted"/>
<reference evidence="1 2" key="1">
    <citation type="journal article" date="2014" name="BMC Genomics">
        <title>Comparison of environmental and isolate Sulfobacillus genomes reveals diverse carbon, sulfur, nitrogen, and hydrogen metabolisms.</title>
        <authorList>
            <person name="Justice N.B."/>
            <person name="Norman A."/>
            <person name="Brown C.T."/>
            <person name="Singh A."/>
            <person name="Thomas B.C."/>
            <person name="Banfield J.F."/>
        </authorList>
    </citation>
    <scope>NUCLEOTIDE SEQUENCE [LARGE SCALE GENOMIC DNA]</scope>
    <source>
        <strain evidence="1">AMDSBA1</strain>
    </source>
</reference>
<organism evidence="1 2">
    <name type="scientific">Sulfobacillus benefaciens</name>
    <dbReference type="NCBI Taxonomy" id="453960"/>
    <lineage>
        <taxon>Bacteria</taxon>
        <taxon>Bacillati</taxon>
        <taxon>Bacillota</taxon>
        <taxon>Clostridia</taxon>
        <taxon>Eubacteriales</taxon>
        <taxon>Clostridiales Family XVII. Incertae Sedis</taxon>
        <taxon>Sulfobacillus</taxon>
    </lineage>
</organism>
<name>A0A2T2WHR6_9FIRM</name>
<evidence type="ECO:0000313" key="2">
    <source>
        <dbReference type="Proteomes" id="UP000242699"/>
    </source>
</evidence>
<gene>
    <name evidence="1" type="ORF">C7B43_21105</name>
</gene>
<dbReference type="EMBL" id="PXYT01000126">
    <property type="protein sequence ID" value="PSR21766.1"/>
    <property type="molecule type" value="Genomic_DNA"/>
</dbReference>
<protein>
    <recommendedName>
        <fullName evidence="3">Aminoglycoside phosphotransferase domain-containing protein</fullName>
    </recommendedName>
</protein>